<dbReference type="AlphaFoldDB" id="A0A1H4INU0"/>
<evidence type="ECO:0000256" key="2">
    <source>
        <dbReference type="ARBA" id="ARBA00023002"/>
    </source>
</evidence>
<dbReference type="PANTHER" id="PTHR43391">
    <property type="entry name" value="RETINOL DEHYDROGENASE-RELATED"/>
    <property type="match status" value="1"/>
</dbReference>
<name>A0A1H4INU0_RHOJO</name>
<evidence type="ECO:0000313" key="5">
    <source>
        <dbReference type="EMBL" id="SEB34882.1"/>
    </source>
</evidence>
<dbReference type="FunFam" id="3.40.50.720:FF:000084">
    <property type="entry name" value="Short-chain dehydrogenase reductase"/>
    <property type="match status" value="1"/>
</dbReference>
<gene>
    <name evidence="5" type="ORF">SAMN04490220_0205</name>
</gene>
<feature type="compositionally biased region" description="Basic and acidic residues" evidence="4">
    <location>
        <begin position="199"/>
        <end position="216"/>
    </location>
</feature>
<evidence type="ECO:0000256" key="3">
    <source>
        <dbReference type="RuleBase" id="RU000363"/>
    </source>
</evidence>
<dbReference type="GO" id="GO:0016491">
    <property type="term" value="F:oxidoreductase activity"/>
    <property type="evidence" value="ECO:0007669"/>
    <property type="project" value="UniProtKB-KW"/>
</dbReference>
<dbReference type="PRINTS" id="PR00080">
    <property type="entry name" value="SDRFAMILY"/>
</dbReference>
<dbReference type="EMBL" id="FNTL01000002">
    <property type="protein sequence ID" value="SEB34882.1"/>
    <property type="molecule type" value="Genomic_DNA"/>
</dbReference>
<dbReference type="Pfam" id="PF00106">
    <property type="entry name" value="adh_short"/>
    <property type="match status" value="1"/>
</dbReference>
<protein>
    <submittedName>
        <fullName evidence="5">Short-chain dehydrogenase</fullName>
    </submittedName>
</protein>
<dbReference type="InterPro" id="IPR036291">
    <property type="entry name" value="NAD(P)-bd_dom_sf"/>
</dbReference>
<organism evidence="5 6">
    <name type="scientific">Rhodococcus jostii</name>
    <dbReference type="NCBI Taxonomy" id="132919"/>
    <lineage>
        <taxon>Bacteria</taxon>
        <taxon>Bacillati</taxon>
        <taxon>Actinomycetota</taxon>
        <taxon>Actinomycetes</taxon>
        <taxon>Mycobacteriales</taxon>
        <taxon>Nocardiaceae</taxon>
        <taxon>Rhodococcus</taxon>
    </lineage>
</organism>
<dbReference type="PANTHER" id="PTHR43391:SF26">
    <property type="entry name" value="BLL7251 PROTEIN"/>
    <property type="match status" value="1"/>
</dbReference>
<sequence>MKLTAGQVAVVTGGASGIGLALCEQFTQRGLDVVISDIDEAALASAAEGLNGQPGRVLTVPTDVTDPEAVDRLAARTLEHFGRVDVVCNNAGTVGKNMPLWEFEHVEWKWLLGVDMWGVIHGISSFVPHLVSQGSGHVINTASMAGIASVPLNGPYNAAKHAVVSISETLALDLAERGIDVGVTVLCPGPTLTRLMTDGPRDRPAHLRPKADRGVDPRSNPGTFAASTGQLAQASEVAQATVAAVEEGRFLLAPHPGSRDRFDQRIERWRADLTG</sequence>
<dbReference type="PRINTS" id="PR00081">
    <property type="entry name" value="GDHRDH"/>
</dbReference>
<dbReference type="InterPro" id="IPR020904">
    <property type="entry name" value="Sc_DH/Rdtase_CS"/>
</dbReference>
<dbReference type="PROSITE" id="PS00061">
    <property type="entry name" value="ADH_SHORT"/>
    <property type="match status" value="1"/>
</dbReference>
<reference evidence="6" key="1">
    <citation type="submission" date="2016-10" db="EMBL/GenBank/DDBJ databases">
        <authorList>
            <person name="Varghese N."/>
        </authorList>
    </citation>
    <scope>NUCLEOTIDE SEQUENCE [LARGE SCALE GENOMIC DNA]</scope>
    <source>
        <strain evidence="6">DSM 44719</strain>
    </source>
</reference>
<accession>A0A1H4INU0</accession>
<feature type="compositionally biased region" description="Polar residues" evidence="4">
    <location>
        <begin position="220"/>
        <end position="229"/>
    </location>
</feature>
<dbReference type="SUPFAM" id="SSF51735">
    <property type="entry name" value="NAD(P)-binding Rossmann-fold domains"/>
    <property type="match status" value="1"/>
</dbReference>
<dbReference type="Proteomes" id="UP000183407">
    <property type="component" value="Unassembled WGS sequence"/>
</dbReference>
<keyword evidence="2" id="KW-0560">Oxidoreductase</keyword>
<evidence type="ECO:0000256" key="1">
    <source>
        <dbReference type="ARBA" id="ARBA00006484"/>
    </source>
</evidence>
<evidence type="ECO:0000313" key="6">
    <source>
        <dbReference type="Proteomes" id="UP000183407"/>
    </source>
</evidence>
<dbReference type="RefSeq" id="WP_073362219.1">
    <property type="nucleotide sequence ID" value="NZ_FNTL01000002.1"/>
</dbReference>
<dbReference type="InterPro" id="IPR002347">
    <property type="entry name" value="SDR_fam"/>
</dbReference>
<comment type="similarity">
    <text evidence="1 3">Belongs to the short-chain dehydrogenases/reductases (SDR) family.</text>
</comment>
<dbReference type="CDD" id="cd05233">
    <property type="entry name" value="SDR_c"/>
    <property type="match status" value="1"/>
</dbReference>
<feature type="region of interest" description="Disordered" evidence="4">
    <location>
        <begin position="196"/>
        <end position="229"/>
    </location>
</feature>
<evidence type="ECO:0000256" key="4">
    <source>
        <dbReference type="SAM" id="MobiDB-lite"/>
    </source>
</evidence>
<dbReference type="Gene3D" id="3.40.50.720">
    <property type="entry name" value="NAD(P)-binding Rossmann-like Domain"/>
    <property type="match status" value="1"/>
</dbReference>
<proteinExistence type="inferred from homology"/>